<gene>
    <name evidence="1" type="ORF">MLD38_035107</name>
</gene>
<evidence type="ECO:0000313" key="1">
    <source>
        <dbReference type="EMBL" id="KAI4321760.1"/>
    </source>
</evidence>
<accession>A0ACB9MC51</accession>
<sequence>MLGSFSSPHDDHDDPDRTSSSDLLYLHFHQSSSSLPPPVANNYSPSAFVTPPPPPPTTITTAMMATAAAIQPSSLQMRQLLVTTAELLERSNFSAAHRLLTLLNSSSSPFGDSTDRLLHQFSRALSLRLHRLSSTVATMSYLPHYSDNNNGSSIISAGVFSFGPGVPGCSLPGNRVCPRMNMDSLQSCYLSLNQVTPFIRFSHLTANQAILDAIEGENSVHILDLDIMHGVQWPPLMQAIAEQESGDGGSDDNSSAGCCLGRSR</sequence>
<organism evidence="1 2">
    <name type="scientific">Melastoma candidum</name>
    <dbReference type="NCBI Taxonomy" id="119954"/>
    <lineage>
        <taxon>Eukaryota</taxon>
        <taxon>Viridiplantae</taxon>
        <taxon>Streptophyta</taxon>
        <taxon>Embryophyta</taxon>
        <taxon>Tracheophyta</taxon>
        <taxon>Spermatophyta</taxon>
        <taxon>Magnoliopsida</taxon>
        <taxon>eudicotyledons</taxon>
        <taxon>Gunneridae</taxon>
        <taxon>Pentapetalae</taxon>
        <taxon>rosids</taxon>
        <taxon>malvids</taxon>
        <taxon>Myrtales</taxon>
        <taxon>Melastomataceae</taxon>
        <taxon>Melastomatoideae</taxon>
        <taxon>Melastomateae</taxon>
        <taxon>Melastoma</taxon>
    </lineage>
</organism>
<dbReference type="Proteomes" id="UP001057402">
    <property type="component" value="Chromosome 10"/>
</dbReference>
<comment type="caution">
    <text evidence="1">The sequence shown here is derived from an EMBL/GenBank/DDBJ whole genome shotgun (WGS) entry which is preliminary data.</text>
</comment>
<reference evidence="2" key="1">
    <citation type="journal article" date="2023" name="Front. Plant Sci.">
        <title>Chromosomal-level genome assembly of Melastoma candidum provides insights into trichome evolution.</title>
        <authorList>
            <person name="Zhong Y."/>
            <person name="Wu W."/>
            <person name="Sun C."/>
            <person name="Zou P."/>
            <person name="Liu Y."/>
            <person name="Dai S."/>
            <person name="Zhou R."/>
        </authorList>
    </citation>
    <scope>NUCLEOTIDE SEQUENCE [LARGE SCALE GENOMIC DNA]</scope>
</reference>
<keyword evidence="2" id="KW-1185">Reference proteome</keyword>
<name>A0ACB9MC51_9MYRT</name>
<dbReference type="EMBL" id="CM042889">
    <property type="protein sequence ID" value="KAI4321760.1"/>
    <property type="molecule type" value="Genomic_DNA"/>
</dbReference>
<protein>
    <submittedName>
        <fullName evidence="1">Uncharacterized protein</fullName>
    </submittedName>
</protein>
<evidence type="ECO:0000313" key="2">
    <source>
        <dbReference type="Proteomes" id="UP001057402"/>
    </source>
</evidence>
<proteinExistence type="predicted"/>